<keyword evidence="4" id="KW-0732">Signal</keyword>
<dbReference type="InterPro" id="IPR011013">
    <property type="entry name" value="Gal_mutarotase_sf_dom"/>
</dbReference>
<dbReference type="InterPro" id="IPR025887">
    <property type="entry name" value="Glyco_hydro_31_N_dom"/>
</dbReference>
<comment type="similarity">
    <text evidence="1 2">Belongs to the glycosyl hydrolase 31 family.</text>
</comment>
<dbReference type="RefSeq" id="WP_272097140.1">
    <property type="nucleotide sequence ID" value="NZ_JAQNDK010000002.1"/>
</dbReference>
<dbReference type="InterPro" id="IPR013780">
    <property type="entry name" value="Glyco_hydro_b"/>
</dbReference>
<dbReference type="PANTHER" id="PTHR43863:SF2">
    <property type="entry name" value="MALTASE-GLUCOAMYLASE"/>
    <property type="match status" value="1"/>
</dbReference>
<dbReference type="Pfam" id="PF01055">
    <property type="entry name" value="Glyco_hydro_31_2nd"/>
    <property type="match status" value="1"/>
</dbReference>
<feature type="compositionally biased region" description="Gly residues" evidence="3">
    <location>
        <begin position="64"/>
        <end position="78"/>
    </location>
</feature>
<accession>A0ABT5C190</accession>
<evidence type="ECO:0000259" key="5">
    <source>
        <dbReference type="Pfam" id="PF01055"/>
    </source>
</evidence>
<feature type="domain" description="Glycoside hydrolase family 31 TIM barrel" evidence="5">
    <location>
        <begin position="314"/>
        <end position="641"/>
    </location>
</feature>
<feature type="chain" id="PRO_5045840324" evidence="4">
    <location>
        <begin position="25"/>
        <end position="847"/>
    </location>
</feature>
<evidence type="ECO:0000256" key="4">
    <source>
        <dbReference type="SAM" id="SignalP"/>
    </source>
</evidence>
<feature type="compositionally biased region" description="Gly residues" evidence="3">
    <location>
        <begin position="46"/>
        <end position="55"/>
    </location>
</feature>
<evidence type="ECO:0000313" key="10">
    <source>
        <dbReference type="Proteomes" id="UP001217485"/>
    </source>
</evidence>
<feature type="signal peptide" evidence="4">
    <location>
        <begin position="1"/>
        <end position="24"/>
    </location>
</feature>
<gene>
    <name evidence="9" type="ORF">POL72_20395</name>
</gene>
<dbReference type="Pfam" id="PF13802">
    <property type="entry name" value="Gal_mutarotas_2"/>
    <property type="match status" value="1"/>
</dbReference>
<feature type="compositionally biased region" description="Low complexity" evidence="3">
    <location>
        <begin position="33"/>
        <end position="45"/>
    </location>
</feature>
<keyword evidence="10" id="KW-1185">Reference proteome</keyword>
<evidence type="ECO:0000256" key="1">
    <source>
        <dbReference type="ARBA" id="ARBA00007806"/>
    </source>
</evidence>
<dbReference type="Gene3D" id="3.20.20.80">
    <property type="entry name" value="Glycosidases"/>
    <property type="match status" value="1"/>
</dbReference>
<dbReference type="Pfam" id="PF17137">
    <property type="entry name" value="DUF5110"/>
    <property type="match status" value="1"/>
</dbReference>
<protein>
    <submittedName>
        <fullName evidence="9">Glycoside hydrolase family 31 protein</fullName>
    </submittedName>
</protein>
<feature type="region of interest" description="Disordered" evidence="3">
    <location>
        <begin position="27"/>
        <end position="93"/>
    </location>
</feature>
<feature type="domain" description="Glycoside hydrolase family 31 N-terminal" evidence="6">
    <location>
        <begin position="112"/>
        <end position="270"/>
    </location>
</feature>
<dbReference type="InterPro" id="IPR051816">
    <property type="entry name" value="Glycosyl_Hydrolase_31"/>
</dbReference>
<comment type="caution">
    <text evidence="9">The sequence shown here is derived from an EMBL/GenBank/DDBJ whole genome shotgun (WGS) entry which is preliminary data.</text>
</comment>
<evidence type="ECO:0000256" key="3">
    <source>
        <dbReference type="SAM" id="MobiDB-lite"/>
    </source>
</evidence>
<evidence type="ECO:0000256" key="2">
    <source>
        <dbReference type="RuleBase" id="RU361185"/>
    </source>
</evidence>
<dbReference type="SUPFAM" id="SSF74650">
    <property type="entry name" value="Galactose mutarotase-like"/>
    <property type="match status" value="1"/>
</dbReference>
<proteinExistence type="inferred from homology"/>
<dbReference type="PANTHER" id="PTHR43863">
    <property type="entry name" value="HYDROLASE, PUTATIVE (AFU_ORTHOLOGUE AFUA_1G03140)-RELATED"/>
    <property type="match status" value="1"/>
</dbReference>
<dbReference type="Gene3D" id="2.60.40.1180">
    <property type="entry name" value="Golgi alpha-mannosidase II"/>
    <property type="match status" value="2"/>
</dbReference>
<sequence length="847" mass="92169">MRNLINRHLYAALIGLLPLGGACSGGSTTPDPGAEGASTSAAGTTSGVGGGGTTGTTGTTGTAGAAGVGGGGGSGGQGGDDDQLACPPAPPETGLYAADATGVTFNLETGLLRLEVCNESIIRVQYTTAASPPDKKSLSVNKEWDKPSFCVAENSGTVTITTSRLKINVNTTDGLVTYTDLNDGVLLSEDSKTLTPATVEGVSTNRVETVFKSPADEALFGLGQHQDNVMNRKGTTRRIVNANTEINIPVLVSNKGYGIFWDNYSTSNFDGTRSNNSKYSYSSEAGEMVDYYFFYGPSIDQIVAQYRTATGAAPLFPKWAYGLFQSKDKYGSQAELLRIKDGYRDNKIPVDCIVQDWDYWTPYAWGSHFMDERRYPDPAALIAEMHKANVHTMISIWPVYQRVNTERKAGEMGNYNALNEIGALYPSSGTHRFYDTFNPAARALVYQQIHDRLLGPYGWDGIWADNTEPQAYPDPVNVRAADTALGKGALYLNAYPLGHAAGVYEHWRSIGPKPKRVYVLTRSAFAGQQRYATTCWSGDIDSNFATYAKQIPAGLNFSLAGMPYWTTDIGGYWGHNVNWTTSANNELFTRWFQYGAFSPIFRIHGGGSRELYSDSWSAATKANLLKIDNLRYRLMPYIYSLAWKVTSEGYTMMRHLVFDYPNDAKVFNIKDQFLFGPAFLVNPVTTAGATSRSVYLPAGTWYDFWTGSTTDGGRTASVPAPLSEMPLFVKAGSIVPMGPSVQYATQSIDPLEIRIYTGQDGSFTLYEDEGDSYSYEEGKYSTIPFTWNESTKKLTIGARKGSYTGMPASRTFRIVRVGSNHGAGVDVTAAPDQMVTYNGSEVVVTAN</sequence>
<dbReference type="CDD" id="cd06591">
    <property type="entry name" value="GH31_xylosidase_XylS"/>
    <property type="match status" value="1"/>
</dbReference>
<dbReference type="InterPro" id="IPR017853">
    <property type="entry name" value="GH"/>
</dbReference>
<evidence type="ECO:0000259" key="6">
    <source>
        <dbReference type="Pfam" id="PF13802"/>
    </source>
</evidence>
<dbReference type="CDD" id="cd14752">
    <property type="entry name" value="GH31_N"/>
    <property type="match status" value="1"/>
</dbReference>
<feature type="domain" description="DUF5110" evidence="7">
    <location>
        <begin position="750"/>
        <end position="818"/>
    </location>
</feature>
<reference evidence="9 10" key="1">
    <citation type="submission" date="2023-01" db="EMBL/GenBank/DDBJ databases">
        <title>Minimal conservation of predation-associated metabolite biosynthetic gene clusters underscores biosynthetic potential of Myxococcota including descriptions for ten novel species: Archangium lansinium sp. nov., Myxococcus landrumus sp. nov., Nannocystis bai.</title>
        <authorList>
            <person name="Ahearne A."/>
            <person name="Stevens C."/>
            <person name="Dowd S."/>
        </authorList>
    </citation>
    <scope>NUCLEOTIDE SEQUENCE [LARGE SCALE GENOMIC DNA]</scope>
    <source>
        <strain evidence="9 10">WIWO2</strain>
    </source>
</reference>
<dbReference type="InterPro" id="IPR000322">
    <property type="entry name" value="Glyco_hydro_31_TIM"/>
</dbReference>
<dbReference type="Gene3D" id="2.60.40.1760">
    <property type="entry name" value="glycosyl hydrolase (family 31)"/>
    <property type="match status" value="1"/>
</dbReference>
<dbReference type="InterPro" id="IPR048395">
    <property type="entry name" value="Glyco_hydro_31_C"/>
</dbReference>
<dbReference type="EMBL" id="JAQNDK010000002">
    <property type="protein sequence ID" value="MDC0680112.1"/>
    <property type="molecule type" value="Genomic_DNA"/>
</dbReference>
<feature type="domain" description="Glycosyl hydrolase family 31 C-terminal" evidence="8">
    <location>
        <begin position="649"/>
        <end position="735"/>
    </location>
</feature>
<evidence type="ECO:0000259" key="7">
    <source>
        <dbReference type="Pfam" id="PF17137"/>
    </source>
</evidence>
<dbReference type="Proteomes" id="UP001217485">
    <property type="component" value="Unassembled WGS sequence"/>
</dbReference>
<name>A0ABT5C190_9BACT</name>
<evidence type="ECO:0000313" key="9">
    <source>
        <dbReference type="EMBL" id="MDC0680112.1"/>
    </source>
</evidence>
<evidence type="ECO:0000259" key="8">
    <source>
        <dbReference type="Pfam" id="PF21365"/>
    </source>
</evidence>
<dbReference type="PROSITE" id="PS51257">
    <property type="entry name" value="PROKAR_LIPOPROTEIN"/>
    <property type="match status" value="1"/>
</dbReference>
<dbReference type="InterPro" id="IPR033403">
    <property type="entry name" value="DUF5110"/>
</dbReference>
<keyword evidence="2" id="KW-0326">Glycosidase</keyword>
<dbReference type="SUPFAM" id="SSF51445">
    <property type="entry name" value="(Trans)glycosidases"/>
    <property type="match status" value="1"/>
</dbReference>
<keyword evidence="2 9" id="KW-0378">Hydrolase</keyword>
<dbReference type="Pfam" id="PF21365">
    <property type="entry name" value="Glyco_hydro_31_3rd"/>
    <property type="match status" value="1"/>
</dbReference>
<dbReference type="SUPFAM" id="SSF51011">
    <property type="entry name" value="Glycosyl hydrolase domain"/>
    <property type="match status" value="1"/>
</dbReference>
<dbReference type="GO" id="GO:0016787">
    <property type="term" value="F:hydrolase activity"/>
    <property type="evidence" value="ECO:0007669"/>
    <property type="project" value="UniProtKB-KW"/>
</dbReference>
<organism evidence="9 10">
    <name type="scientific">Sorangium atrum</name>
    <dbReference type="NCBI Taxonomy" id="2995308"/>
    <lineage>
        <taxon>Bacteria</taxon>
        <taxon>Pseudomonadati</taxon>
        <taxon>Myxococcota</taxon>
        <taxon>Polyangia</taxon>
        <taxon>Polyangiales</taxon>
        <taxon>Polyangiaceae</taxon>
        <taxon>Sorangium</taxon>
    </lineage>
</organism>